<organism evidence="2 3">
    <name type="scientific">Rhizomicrobium palustre</name>
    <dbReference type="NCBI Taxonomy" id="189966"/>
    <lineage>
        <taxon>Bacteria</taxon>
        <taxon>Pseudomonadati</taxon>
        <taxon>Pseudomonadota</taxon>
        <taxon>Alphaproteobacteria</taxon>
        <taxon>Micropepsales</taxon>
        <taxon>Micropepsaceae</taxon>
        <taxon>Rhizomicrobium</taxon>
    </lineage>
</organism>
<evidence type="ECO:0000313" key="3">
    <source>
        <dbReference type="Proteomes" id="UP000570514"/>
    </source>
</evidence>
<name>A0A846MZ67_9PROT</name>
<dbReference type="PANTHER" id="PTHR34219">
    <property type="entry name" value="IRON-REGULATED INNER MEMBRANE PROTEIN-RELATED"/>
    <property type="match status" value="1"/>
</dbReference>
<dbReference type="AlphaFoldDB" id="A0A846MZ67"/>
<keyword evidence="1" id="KW-0812">Transmembrane</keyword>
<dbReference type="PANTHER" id="PTHR34219:SF5">
    <property type="entry name" value="BLR4505 PROTEIN"/>
    <property type="match status" value="1"/>
</dbReference>
<feature type="transmembrane region" description="Helical" evidence="1">
    <location>
        <begin position="143"/>
        <end position="167"/>
    </location>
</feature>
<accession>A0A846MZ67</accession>
<keyword evidence="1" id="KW-0472">Membrane</keyword>
<keyword evidence="3" id="KW-1185">Reference proteome</keyword>
<dbReference type="EMBL" id="JAASRM010000001">
    <property type="protein sequence ID" value="NIK88302.1"/>
    <property type="molecule type" value="Genomic_DNA"/>
</dbReference>
<protein>
    <submittedName>
        <fullName evidence="2">Putative iron-regulated membrane protein</fullName>
    </submittedName>
</protein>
<sequence>MRAAFTFLHRYVGLAIAIFLALAGLSGSVIVFYQELDRALNPDLFKVPVTQSAPLSPSHLAATAEAQLPGSKVTMLSLPPRGRASEIWVIGRGNALSYNQVFADPATGKVLGKRLWGEAGVSRAALMPMLYLFHYTLKLPGVIGIWLMGIIGCLWTLDCFTAFVLTLPRAKPFWKKWKTSWSIKRGAGAYRLNVDLHRAGGLWLWGVLLVLATSGVALNLPEQVFRPLLKSVTTLSPGLHDLRPPSTAAHTPLLSFDDALRLGRQKVQGEFVPQWVFAEPEHGSIGVGYGNRGDKGMDGFGLSYLYFDDRSGKLILAQEAGKGRAADIYAGMQYQLHTGRILGWPGRILVCLTGLAVAMLSVTGIVIWLKKRAARRSKVTTRTRHQDSV</sequence>
<dbReference type="RefSeq" id="WP_167082490.1">
    <property type="nucleotide sequence ID" value="NZ_BAAADC010000001.1"/>
</dbReference>
<evidence type="ECO:0000256" key="1">
    <source>
        <dbReference type="SAM" id="Phobius"/>
    </source>
</evidence>
<feature type="transmembrane region" description="Helical" evidence="1">
    <location>
        <begin position="201"/>
        <end position="220"/>
    </location>
</feature>
<dbReference type="Proteomes" id="UP000570514">
    <property type="component" value="Unassembled WGS sequence"/>
</dbReference>
<keyword evidence="1" id="KW-1133">Transmembrane helix</keyword>
<comment type="caution">
    <text evidence="2">The sequence shown here is derived from an EMBL/GenBank/DDBJ whole genome shotgun (WGS) entry which is preliminary data.</text>
</comment>
<dbReference type="InterPro" id="IPR005625">
    <property type="entry name" value="PepSY-ass_TM"/>
</dbReference>
<proteinExistence type="predicted"/>
<dbReference type="Pfam" id="PF03929">
    <property type="entry name" value="PepSY_TM"/>
    <property type="match status" value="1"/>
</dbReference>
<gene>
    <name evidence="2" type="ORF">FHS83_001620</name>
</gene>
<feature type="transmembrane region" description="Helical" evidence="1">
    <location>
        <begin position="12"/>
        <end position="33"/>
    </location>
</feature>
<evidence type="ECO:0000313" key="2">
    <source>
        <dbReference type="EMBL" id="NIK88302.1"/>
    </source>
</evidence>
<reference evidence="2 3" key="1">
    <citation type="submission" date="2020-03" db="EMBL/GenBank/DDBJ databases">
        <title>Genomic Encyclopedia of Type Strains, Phase IV (KMG-IV): sequencing the most valuable type-strain genomes for metagenomic binning, comparative biology and taxonomic classification.</title>
        <authorList>
            <person name="Goeker M."/>
        </authorList>
    </citation>
    <scope>NUCLEOTIDE SEQUENCE [LARGE SCALE GENOMIC DNA]</scope>
    <source>
        <strain evidence="2 3">DSM 19867</strain>
    </source>
</reference>
<feature type="transmembrane region" description="Helical" evidence="1">
    <location>
        <begin position="346"/>
        <end position="369"/>
    </location>
</feature>